<evidence type="ECO:0000313" key="2">
    <source>
        <dbReference type="EMBL" id="KAH7575239.1"/>
    </source>
</evidence>
<organism evidence="2 3">
    <name type="scientific">Xanthoceras sorbifolium</name>
    <dbReference type="NCBI Taxonomy" id="99658"/>
    <lineage>
        <taxon>Eukaryota</taxon>
        <taxon>Viridiplantae</taxon>
        <taxon>Streptophyta</taxon>
        <taxon>Embryophyta</taxon>
        <taxon>Tracheophyta</taxon>
        <taxon>Spermatophyta</taxon>
        <taxon>Magnoliopsida</taxon>
        <taxon>eudicotyledons</taxon>
        <taxon>Gunneridae</taxon>
        <taxon>Pentapetalae</taxon>
        <taxon>rosids</taxon>
        <taxon>malvids</taxon>
        <taxon>Sapindales</taxon>
        <taxon>Sapindaceae</taxon>
        <taxon>Xanthoceroideae</taxon>
        <taxon>Xanthoceras</taxon>
    </lineage>
</organism>
<dbReference type="Proteomes" id="UP000827721">
    <property type="component" value="Unassembled WGS sequence"/>
</dbReference>
<evidence type="ECO:0000259" key="1">
    <source>
        <dbReference type="Pfam" id="PF13456"/>
    </source>
</evidence>
<proteinExistence type="predicted"/>
<protein>
    <recommendedName>
        <fullName evidence="1">RNase H type-1 domain-containing protein</fullName>
    </recommendedName>
</protein>
<dbReference type="Gene3D" id="3.30.420.10">
    <property type="entry name" value="Ribonuclease H-like superfamily/Ribonuclease H"/>
    <property type="match status" value="1"/>
</dbReference>
<reference evidence="2 3" key="1">
    <citation type="submission" date="2021-02" db="EMBL/GenBank/DDBJ databases">
        <title>Plant Genome Project.</title>
        <authorList>
            <person name="Zhang R.-G."/>
        </authorList>
    </citation>
    <scope>NUCLEOTIDE SEQUENCE [LARGE SCALE GENOMIC DNA]</scope>
    <source>
        <tissue evidence="2">Leaves</tissue>
    </source>
</reference>
<feature type="domain" description="RNase H type-1" evidence="1">
    <location>
        <begin position="174"/>
        <end position="287"/>
    </location>
</feature>
<dbReference type="PANTHER" id="PTHR47074">
    <property type="entry name" value="BNAC02G40300D PROTEIN"/>
    <property type="match status" value="1"/>
</dbReference>
<dbReference type="EMBL" id="JAFEMO010000002">
    <property type="protein sequence ID" value="KAH7575239.1"/>
    <property type="molecule type" value="Genomic_DNA"/>
</dbReference>
<evidence type="ECO:0000313" key="3">
    <source>
        <dbReference type="Proteomes" id="UP000827721"/>
    </source>
</evidence>
<gene>
    <name evidence="2" type="ORF">JRO89_XS02G0068000</name>
</gene>
<name>A0ABQ8IEX9_9ROSI</name>
<dbReference type="PANTHER" id="PTHR47074:SF11">
    <property type="entry name" value="REVERSE TRANSCRIPTASE-LIKE PROTEIN"/>
    <property type="match status" value="1"/>
</dbReference>
<dbReference type="CDD" id="cd06222">
    <property type="entry name" value="RNase_H_like"/>
    <property type="match status" value="1"/>
</dbReference>
<accession>A0ABQ8IEX9</accession>
<dbReference type="InterPro" id="IPR044730">
    <property type="entry name" value="RNase_H-like_dom_plant"/>
</dbReference>
<dbReference type="InterPro" id="IPR036397">
    <property type="entry name" value="RNaseH_sf"/>
</dbReference>
<dbReference type="Pfam" id="PF13456">
    <property type="entry name" value="RVT_3"/>
    <property type="match status" value="1"/>
</dbReference>
<comment type="caution">
    <text evidence="2">The sequence shown here is derived from an EMBL/GenBank/DDBJ whole genome shotgun (WGS) entry which is preliminary data.</text>
</comment>
<sequence>MLLTTHEGGTSTLRRHVEKCLNKHQTATNETNILFDQNVSKTKVVKMIIMHERPLRFVEYTGFRERMEYYVDDPYQQQQSENIINIVEDNDDDTLCMNDDAGFSYEGNGKDYISFNNESDYGEDYISSNNESDDTWGIASKVVYVNPIKAIVRWSVPSHGFYKLNTYAALTNDGLAVGLDLVIRDSEGDVMATKAVSVGAKLLSLEAKALAILQRIEMALESDITPFVVEFDSAMVVNLVRSRSVVLFRVDLYIEDIISKFDNLSFVDIIFIPRTANTVVHGLTKFAL</sequence>
<dbReference type="InterPro" id="IPR002156">
    <property type="entry name" value="RNaseH_domain"/>
</dbReference>
<keyword evidence="3" id="KW-1185">Reference proteome</keyword>
<dbReference type="InterPro" id="IPR052929">
    <property type="entry name" value="RNase_H-like_EbsB-rel"/>
</dbReference>